<keyword evidence="2" id="KW-1185">Reference proteome</keyword>
<dbReference type="NCBIfam" id="NF033832">
    <property type="entry name" value="sce7726_fam"/>
    <property type="match status" value="1"/>
</dbReference>
<comment type="caution">
    <text evidence="1">The sequence shown here is derived from an EMBL/GenBank/DDBJ whole genome shotgun (WGS) entry which is preliminary data.</text>
</comment>
<accession>A0ABY3G8Z3</accession>
<name>A0ABY3G8Z3_9BACT</name>
<sequence length="208" mass="24573">MILFEYVKGGFVVDYEYDLCEKFSHWLLKKYKNINLMASGLSFLKAKRMADLISLNGNNLIAYEIKTARDNLRRIDGQIADYLLTFDYFYLVLDKKFKKEIARFEDKKIGIILHDCGKFSLIKKPLKNTPNPFCRTLLLSRSSVQKLAKNKKSVFEMYNFVFKNYSQKAIKEKLIEDLNRAYSECFEAFKIEKEFALLKNRFCLKELV</sequence>
<protein>
    <submittedName>
        <fullName evidence="1">Sce7726 family protein</fullName>
    </submittedName>
</protein>
<reference evidence="1 2" key="1">
    <citation type="submission" date="2019-07" db="EMBL/GenBank/DDBJ databases">
        <title>Rapid identification of Enteric Bacteria from Whole Genome Sequences (WGS) using Average Nucleotide Identity (ANI).</title>
        <authorList>
            <person name="Lane C."/>
        </authorList>
    </citation>
    <scope>NUCLEOTIDE SEQUENCE [LARGE SCALE GENOMIC DNA]</scope>
    <source>
        <strain evidence="1 2">2013D-9588</strain>
    </source>
</reference>
<dbReference type="InterPro" id="IPR047729">
    <property type="entry name" value="Sce7726-like"/>
</dbReference>
<dbReference type="Proteomes" id="UP000321599">
    <property type="component" value="Unassembled WGS sequence"/>
</dbReference>
<gene>
    <name evidence="1" type="ORF">XK09_03530</name>
</gene>
<dbReference type="EMBL" id="VOAV01000014">
    <property type="protein sequence ID" value="TWO29709.1"/>
    <property type="molecule type" value="Genomic_DNA"/>
</dbReference>
<organism evidence="1 2">
    <name type="scientific">Campylobacter lanienae</name>
    <dbReference type="NCBI Taxonomy" id="75658"/>
    <lineage>
        <taxon>Bacteria</taxon>
        <taxon>Pseudomonadati</taxon>
        <taxon>Campylobacterota</taxon>
        <taxon>Epsilonproteobacteria</taxon>
        <taxon>Campylobacterales</taxon>
        <taxon>Campylobacteraceae</taxon>
        <taxon>Campylobacter</taxon>
    </lineage>
</organism>
<evidence type="ECO:0000313" key="1">
    <source>
        <dbReference type="EMBL" id="TWO29709.1"/>
    </source>
</evidence>
<proteinExistence type="predicted"/>
<evidence type="ECO:0000313" key="2">
    <source>
        <dbReference type="Proteomes" id="UP000321599"/>
    </source>
</evidence>